<evidence type="ECO:0000313" key="1">
    <source>
        <dbReference type="EMBL" id="MFC1849469.1"/>
    </source>
</evidence>
<sequence>MALILEDAVMAILDNWKQKRLTQKIQKNSHYLTKKTSSKDGRLQAIEILKEIETPEAIAGLLQRFRLTVPEITQDEEEKDYVSGIIAACGSKAKQPLIDFIDRYDEVMHPLTLLAKLIPQEELIAILRDKIEDIGELYSSMKTMKVVEILRHLARYKSDELVDMAINFISEYDDDEVILAAVEILEEQANEKARMPLLELIAQSEATQRIILSVGDMFEKLHWSLKGSKNRNQIEAKLKVEFHILRKGFLKRRKEPEFS</sequence>
<comment type="caution">
    <text evidence="1">The sequence shown here is derived from an EMBL/GenBank/DDBJ whole genome shotgun (WGS) entry which is preliminary data.</text>
</comment>
<evidence type="ECO:0000313" key="2">
    <source>
        <dbReference type="Proteomes" id="UP001594351"/>
    </source>
</evidence>
<organism evidence="1 2">
    <name type="scientific">candidate division CSSED10-310 bacterium</name>
    <dbReference type="NCBI Taxonomy" id="2855610"/>
    <lineage>
        <taxon>Bacteria</taxon>
        <taxon>Bacteria division CSSED10-310</taxon>
    </lineage>
</organism>
<reference evidence="1 2" key="1">
    <citation type="submission" date="2024-09" db="EMBL/GenBank/DDBJ databases">
        <title>Laminarin stimulates single cell rates of sulfate reduction while oxygen inhibits transcriptomic activity in coastal marine sediment.</title>
        <authorList>
            <person name="Lindsay M."/>
            <person name="Orcutt B."/>
            <person name="Emerson D."/>
            <person name="Stepanauskas R."/>
            <person name="D'Angelo T."/>
        </authorList>
    </citation>
    <scope>NUCLEOTIDE SEQUENCE [LARGE SCALE GENOMIC DNA]</scope>
    <source>
        <strain evidence="1">SAG AM-311-K15</strain>
    </source>
</reference>
<keyword evidence="2" id="KW-1185">Reference proteome</keyword>
<dbReference type="EMBL" id="JBHPBY010000040">
    <property type="protein sequence ID" value="MFC1849469.1"/>
    <property type="molecule type" value="Genomic_DNA"/>
</dbReference>
<protein>
    <recommendedName>
        <fullName evidence="3">HEAT repeat domain-containing protein</fullName>
    </recommendedName>
</protein>
<dbReference type="Proteomes" id="UP001594351">
    <property type="component" value="Unassembled WGS sequence"/>
</dbReference>
<gene>
    <name evidence="1" type="ORF">ACFL27_04585</name>
</gene>
<proteinExistence type="predicted"/>
<name>A0ABV6YTD9_UNCC1</name>
<accession>A0ABV6YTD9</accession>
<evidence type="ECO:0008006" key="3">
    <source>
        <dbReference type="Google" id="ProtNLM"/>
    </source>
</evidence>